<feature type="chain" id="PRO_5043562542" evidence="1">
    <location>
        <begin position="19"/>
        <end position="261"/>
    </location>
</feature>
<keyword evidence="3" id="KW-1185">Reference proteome</keyword>
<comment type="caution">
    <text evidence="2">The sequence shown here is derived from an EMBL/GenBank/DDBJ whole genome shotgun (WGS) entry which is preliminary data.</text>
</comment>
<dbReference type="EMBL" id="BPLQ01004897">
    <property type="protein sequence ID" value="GIY11321.1"/>
    <property type="molecule type" value="Genomic_DNA"/>
</dbReference>
<gene>
    <name evidence="2" type="primary">AVEN_157107_1</name>
    <name evidence="2" type="ORF">CDAR_530611</name>
</gene>
<dbReference type="PROSITE" id="PS51257">
    <property type="entry name" value="PROKAR_LIPOPROTEIN"/>
    <property type="match status" value="1"/>
</dbReference>
<name>A0AAV4QTC3_9ARAC</name>
<dbReference type="AlphaFoldDB" id="A0AAV4QTC3"/>
<evidence type="ECO:0000256" key="1">
    <source>
        <dbReference type="SAM" id="SignalP"/>
    </source>
</evidence>
<feature type="signal peptide" evidence="1">
    <location>
        <begin position="1"/>
        <end position="18"/>
    </location>
</feature>
<protein>
    <submittedName>
        <fullName evidence="2">Uncharacterized protein</fullName>
    </submittedName>
</protein>
<evidence type="ECO:0000313" key="2">
    <source>
        <dbReference type="EMBL" id="GIY11321.1"/>
    </source>
</evidence>
<proteinExistence type="predicted"/>
<reference evidence="2 3" key="1">
    <citation type="submission" date="2021-06" db="EMBL/GenBank/DDBJ databases">
        <title>Caerostris darwini draft genome.</title>
        <authorList>
            <person name="Kono N."/>
            <person name="Arakawa K."/>
        </authorList>
    </citation>
    <scope>NUCLEOTIDE SEQUENCE [LARGE SCALE GENOMIC DNA]</scope>
</reference>
<keyword evidence="1" id="KW-0732">Signal</keyword>
<evidence type="ECO:0000313" key="3">
    <source>
        <dbReference type="Proteomes" id="UP001054837"/>
    </source>
</evidence>
<accession>A0AAV4QTC3</accession>
<organism evidence="2 3">
    <name type="scientific">Caerostris darwini</name>
    <dbReference type="NCBI Taxonomy" id="1538125"/>
    <lineage>
        <taxon>Eukaryota</taxon>
        <taxon>Metazoa</taxon>
        <taxon>Ecdysozoa</taxon>
        <taxon>Arthropoda</taxon>
        <taxon>Chelicerata</taxon>
        <taxon>Arachnida</taxon>
        <taxon>Araneae</taxon>
        <taxon>Araneomorphae</taxon>
        <taxon>Entelegynae</taxon>
        <taxon>Araneoidea</taxon>
        <taxon>Araneidae</taxon>
        <taxon>Caerostris</taxon>
    </lineage>
</organism>
<dbReference type="Proteomes" id="UP001054837">
    <property type="component" value="Unassembled WGS sequence"/>
</dbReference>
<sequence length="261" mass="28515">MKVLCVVLLSTILGIASCDLSCMQFKVGICFSAVTKTYGTTPLCVGDNALLKCLLNGAKDCDVENEPVVKDILNMHNFTCVDGTEMNELFKKHKDCVFGTAAIGNALCLKPLFSAVLRLKTDSSTTTPPTKKHILKVSCNYRESGDQCINNNIKSECGEEAMMFRNRFSAPSVQLSKGACDEISDGYDLLAGEFEYEAHQNADDSISPNSHHHHYSAFGPHASPFDDDDEYYFNAATNVVSISQNLILALIVVGLLKCSIY</sequence>